<dbReference type="AlphaFoldDB" id="A0A2U3QSD9"/>
<dbReference type="InterPro" id="IPR036388">
    <property type="entry name" value="WH-like_DNA-bd_sf"/>
</dbReference>
<accession>A0A2U3QSD9</accession>
<name>A0A2U3QSD9_ORITS</name>
<dbReference type="EMBL" id="LS398550">
    <property type="protein sequence ID" value="SPR03859.1"/>
    <property type="molecule type" value="Genomic_DNA"/>
</dbReference>
<reference evidence="3" key="1">
    <citation type="submission" date="2018-03" db="EMBL/GenBank/DDBJ databases">
        <authorList>
            <person name="Batty M. E."/>
            <person name="Batty M E."/>
        </authorList>
    </citation>
    <scope>NUCLEOTIDE SEQUENCE [LARGE SCALE GENOMIC DNA]</scope>
</reference>
<evidence type="ECO:0000313" key="3">
    <source>
        <dbReference type="Proteomes" id="UP000244992"/>
    </source>
</evidence>
<dbReference type="Proteomes" id="UP000244992">
    <property type="component" value="Chromosome I"/>
</dbReference>
<proteinExistence type="predicted"/>
<evidence type="ECO:0000313" key="2">
    <source>
        <dbReference type="EMBL" id="SPR03859.1"/>
    </source>
</evidence>
<organism evidence="2 3">
    <name type="scientific">Orientia tsutsugamushi</name>
    <name type="common">Rickettsia tsutsugamushi</name>
    <dbReference type="NCBI Taxonomy" id="784"/>
    <lineage>
        <taxon>Bacteria</taxon>
        <taxon>Pseudomonadati</taxon>
        <taxon>Pseudomonadota</taxon>
        <taxon>Alphaproteobacteria</taxon>
        <taxon>Rickettsiales</taxon>
        <taxon>Rickettsiaceae</taxon>
        <taxon>Rickettsieae</taxon>
        <taxon>Orientia</taxon>
    </lineage>
</organism>
<dbReference type="Pfam" id="PF01710">
    <property type="entry name" value="HTH_Tnp_IS630"/>
    <property type="match status" value="1"/>
</dbReference>
<sequence length="117" mass="13820">MPKSYSQDFLEEVIKCVNQGKSCNAASVKFDIAANTVRNWYKRYKSEGHYKERDRLGKKGKIYKIEFEKYISLNQNLTLAQAGKHFGISIRVASYYMKKFGYSYKKNRLPTWKQNQK</sequence>
<protein>
    <submittedName>
        <fullName evidence="2">IS630 family transposase</fullName>
    </submittedName>
</protein>
<dbReference type="RefSeq" id="WP_045916328.1">
    <property type="nucleotide sequence ID" value="NZ_LS398550.1"/>
</dbReference>
<dbReference type="InterPro" id="IPR002622">
    <property type="entry name" value="Transposase_14"/>
</dbReference>
<evidence type="ECO:0000259" key="1">
    <source>
        <dbReference type="Pfam" id="PF01710"/>
    </source>
</evidence>
<feature type="domain" description="Transposase Synechocystis PCC 6803" evidence="1">
    <location>
        <begin position="4"/>
        <end position="116"/>
    </location>
</feature>
<dbReference type="SUPFAM" id="SSF46689">
    <property type="entry name" value="Homeodomain-like"/>
    <property type="match status" value="1"/>
</dbReference>
<dbReference type="InterPro" id="IPR009057">
    <property type="entry name" value="Homeodomain-like_sf"/>
</dbReference>
<dbReference type="Gene3D" id="1.10.10.10">
    <property type="entry name" value="Winged helix-like DNA-binding domain superfamily/Winged helix DNA-binding domain"/>
    <property type="match status" value="1"/>
</dbReference>
<gene>
    <name evidence="2" type="ORF">KATO_00328</name>
</gene>